<organism evidence="4 5">
    <name type="scientific">Hansschlegelia plantiphila</name>
    <dbReference type="NCBI Taxonomy" id="374655"/>
    <lineage>
        <taxon>Bacteria</taxon>
        <taxon>Pseudomonadati</taxon>
        <taxon>Pseudomonadota</taxon>
        <taxon>Alphaproteobacteria</taxon>
        <taxon>Hyphomicrobiales</taxon>
        <taxon>Methylopilaceae</taxon>
        <taxon>Hansschlegelia</taxon>
    </lineage>
</organism>
<keyword evidence="2" id="KW-0597">Phosphoprotein</keyword>
<dbReference type="SUPFAM" id="SSF47226">
    <property type="entry name" value="Histidine-containing phosphotransfer domain, HPT domain"/>
    <property type="match status" value="1"/>
</dbReference>
<dbReference type="InterPro" id="IPR008207">
    <property type="entry name" value="Sig_transdc_His_kin_Hpt_dom"/>
</dbReference>
<reference evidence="4" key="1">
    <citation type="journal article" date="2014" name="Int. J. Syst. Evol. Microbiol.">
        <title>Complete genome sequence of Corynebacterium casei LMG S-19264T (=DSM 44701T), isolated from a smear-ripened cheese.</title>
        <authorList>
            <consortium name="US DOE Joint Genome Institute (JGI-PGF)"/>
            <person name="Walter F."/>
            <person name="Albersmeier A."/>
            <person name="Kalinowski J."/>
            <person name="Ruckert C."/>
        </authorList>
    </citation>
    <scope>NUCLEOTIDE SEQUENCE</scope>
    <source>
        <strain evidence="4">VKM B-2347</strain>
    </source>
</reference>
<keyword evidence="5" id="KW-1185">Reference proteome</keyword>
<dbReference type="GO" id="GO:0004672">
    <property type="term" value="F:protein kinase activity"/>
    <property type="evidence" value="ECO:0007669"/>
    <property type="project" value="UniProtKB-ARBA"/>
</dbReference>
<feature type="modified residue" description="Phosphohistidine" evidence="2">
    <location>
        <position position="102"/>
    </location>
</feature>
<dbReference type="RefSeq" id="WP_271168188.1">
    <property type="nucleotide sequence ID" value="NZ_BSFI01000007.1"/>
</dbReference>
<evidence type="ECO:0000256" key="2">
    <source>
        <dbReference type="PROSITE-ProRule" id="PRU00110"/>
    </source>
</evidence>
<evidence type="ECO:0000259" key="3">
    <source>
        <dbReference type="PROSITE" id="PS50894"/>
    </source>
</evidence>
<dbReference type="Proteomes" id="UP001143372">
    <property type="component" value="Unassembled WGS sequence"/>
</dbReference>
<dbReference type="Gene3D" id="1.20.120.160">
    <property type="entry name" value="HPT domain"/>
    <property type="match status" value="1"/>
</dbReference>
<reference evidence="4" key="2">
    <citation type="submission" date="2023-01" db="EMBL/GenBank/DDBJ databases">
        <authorList>
            <person name="Sun Q."/>
            <person name="Evtushenko L."/>
        </authorList>
    </citation>
    <scope>NUCLEOTIDE SEQUENCE</scope>
    <source>
        <strain evidence="4">VKM B-2347</strain>
    </source>
</reference>
<dbReference type="AlphaFoldDB" id="A0A9W6J287"/>
<evidence type="ECO:0000313" key="5">
    <source>
        <dbReference type="Proteomes" id="UP001143372"/>
    </source>
</evidence>
<evidence type="ECO:0000313" key="4">
    <source>
        <dbReference type="EMBL" id="GLK67949.1"/>
    </source>
</evidence>
<dbReference type="InterPro" id="IPR036641">
    <property type="entry name" value="HPT_dom_sf"/>
</dbReference>
<keyword evidence="1" id="KW-0902">Two-component regulatory system</keyword>
<dbReference type="GO" id="GO:0000160">
    <property type="term" value="P:phosphorelay signal transduction system"/>
    <property type="evidence" value="ECO:0007669"/>
    <property type="project" value="UniProtKB-KW"/>
</dbReference>
<feature type="domain" description="HPt" evidence="3">
    <location>
        <begin position="59"/>
        <end position="158"/>
    </location>
</feature>
<accession>A0A9W6J287</accession>
<protein>
    <recommendedName>
        <fullName evidence="3">HPt domain-containing protein</fullName>
    </recommendedName>
</protein>
<sequence length="184" mass="20082">MQQTPPDAFRPAAADPVPTEVFADHVVIRPPNELGAKAARPAQVRDGGERAVVVRAEHALKLLSQEFDVWMDVEMERLEQARIDLAQTRSKPATEALYRSVHDLRGQAATLGFPLVGEIADGLCSLMERLGDLPPPPTVVDPHVEAIRAMVREQVRSRDNPVGVALVGHLAELREAVATRLAVK</sequence>
<proteinExistence type="predicted"/>
<dbReference type="EMBL" id="BSFI01000007">
    <property type="protein sequence ID" value="GLK67949.1"/>
    <property type="molecule type" value="Genomic_DNA"/>
</dbReference>
<dbReference type="PROSITE" id="PS50894">
    <property type="entry name" value="HPT"/>
    <property type="match status" value="1"/>
</dbReference>
<comment type="caution">
    <text evidence="4">The sequence shown here is derived from an EMBL/GenBank/DDBJ whole genome shotgun (WGS) entry which is preliminary data.</text>
</comment>
<gene>
    <name evidence="4" type="ORF">GCM10008179_15870</name>
</gene>
<dbReference type="Pfam" id="PF01627">
    <property type="entry name" value="Hpt"/>
    <property type="match status" value="1"/>
</dbReference>
<name>A0A9W6J287_9HYPH</name>
<evidence type="ECO:0000256" key="1">
    <source>
        <dbReference type="ARBA" id="ARBA00023012"/>
    </source>
</evidence>